<dbReference type="InterPro" id="IPR016032">
    <property type="entry name" value="Sig_transdc_resp-reg_C-effctor"/>
</dbReference>
<gene>
    <name evidence="4" type="ORF">GT755_11160</name>
</gene>
<dbReference type="GO" id="GO:0005737">
    <property type="term" value="C:cytoplasm"/>
    <property type="evidence" value="ECO:0007669"/>
    <property type="project" value="TreeGrafter"/>
</dbReference>
<dbReference type="SUPFAM" id="SSF52540">
    <property type="entry name" value="P-loop containing nucleoside triphosphate hydrolases"/>
    <property type="match status" value="1"/>
</dbReference>
<dbReference type="GO" id="GO:0005524">
    <property type="term" value="F:ATP binding"/>
    <property type="evidence" value="ECO:0007669"/>
    <property type="project" value="UniProtKB-KW"/>
</dbReference>
<dbReference type="Pfam" id="PF13191">
    <property type="entry name" value="AAA_16"/>
    <property type="match status" value="1"/>
</dbReference>
<feature type="domain" description="HTH luxR-type" evidence="3">
    <location>
        <begin position="840"/>
        <end position="905"/>
    </location>
</feature>
<evidence type="ECO:0000313" key="5">
    <source>
        <dbReference type="Proteomes" id="UP000479526"/>
    </source>
</evidence>
<reference evidence="4 5" key="1">
    <citation type="submission" date="2020-01" db="EMBL/GenBank/DDBJ databases">
        <title>Herbidospora sp. NEAU-GS84 nov., a novel actinomycete isolated from soil.</title>
        <authorList>
            <person name="Han L."/>
        </authorList>
    </citation>
    <scope>NUCLEOTIDE SEQUENCE [LARGE SCALE GENOMIC DNA]</scope>
    <source>
        <strain evidence="4 5">NEAU-GS84</strain>
    </source>
</reference>
<dbReference type="EMBL" id="WXEW01000003">
    <property type="protein sequence ID" value="NAS22241.1"/>
    <property type="molecule type" value="Genomic_DNA"/>
</dbReference>
<organism evidence="4 5">
    <name type="scientific">Herbidospora solisilvae</name>
    <dbReference type="NCBI Taxonomy" id="2696284"/>
    <lineage>
        <taxon>Bacteria</taxon>
        <taxon>Bacillati</taxon>
        <taxon>Actinomycetota</taxon>
        <taxon>Actinomycetes</taxon>
        <taxon>Streptosporangiales</taxon>
        <taxon>Streptosporangiaceae</taxon>
        <taxon>Herbidospora</taxon>
    </lineage>
</organism>
<accession>A0A7C9JBX0</accession>
<protein>
    <submittedName>
        <fullName evidence="4">AAA family ATPase</fullName>
    </submittedName>
</protein>
<dbReference type="GO" id="GO:0004016">
    <property type="term" value="F:adenylate cyclase activity"/>
    <property type="evidence" value="ECO:0007669"/>
    <property type="project" value="TreeGrafter"/>
</dbReference>
<dbReference type="PRINTS" id="PR00038">
    <property type="entry name" value="HTHLUXR"/>
</dbReference>
<dbReference type="RefSeq" id="WP_161479639.1">
    <property type="nucleotide sequence ID" value="NZ_WXEW01000003.1"/>
</dbReference>
<name>A0A7C9JBX0_9ACTN</name>
<proteinExistence type="predicted"/>
<keyword evidence="1" id="KW-0547">Nucleotide-binding</keyword>
<comment type="caution">
    <text evidence="4">The sequence shown here is derived from an EMBL/GenBank/DDBJ whole genome shotgun (WGS) entry which is preliminary data.</text>
</comment>
<keyword evidence="2" id="KW-0067">ATP-binding</keyword>
<dbReference type="InterPro" id="IPR000792">
    <property type="entry name" value="Tscrpt_reg_LuxR_C"/>
</dbReference>
<dbReference type="CDD" id="cd06170">
    <property type="entry name" value="LuxR_C_like"/>
    <property type="match status" value="1"/>
</dbReference>
<dbReference type="SMART" id="SM00421">
    <property type="entry name" value="HTH_LUXR"/>
    <property type="match status" value="1"/>
</dbReference>
<dbReference type="PANTHER" id="PTHR16305">
    <property type="entry name" value="TESTICULAR SOLUBLE ADENYLYL CYCLASE"/>
    <property type="match status" value="1"/>
</dbReference>
<evidence type="ECO:0000259" key="3">
    <source>
        <dbReference type="PROSITE" id="PS50043"/>
    </source>
</evidence>
<dbReference type="InterPro" id="IPR027417">
    <property type="entry name" value="P-loop_NTPase"/>
</dbReference>
<keyword evidence="5" id="KW-1185">Reference proteome</keyword>
<evidence type="ECO:0000256" key="1">
    <source>
        <dbReference type="ARBA" id="ARBA00022741"/>
    </source>
</evidence>
<dbReference type="AlphaFoldDB" id="A0A7C9JBX0"/>
<dbReference type="SUPFAM" id="SSF46894">
    <property type="entry name" value="C-terminal effector domain of the bipartite response regulators"/>
    <property type="match status" value="1"/>
</dbReference>
<dbReference type="GO" id="GO:0003677">
    <property type="term" value="F:DNA binding"/>
    <property type="evidence" value="ECO:0007669"/>
    <property type="project" value="InterPro"/>
</dbReference>
<dbReference type="Proteomes" id="UP000479526">
    <property type="component" value="Unassembled WGS sequence"/>
</dbReference>
<dbReference type="InterPro" id="IPR036388">
    <property type="entry name" value="WH-like_DNA-bd_sf"/>
</dbReference>
<dbReference type="Pfam" id="PF00196">
    <property type="entry name" value="GerE"/>
    <property type="match status" value="1"/>
</dbReference>
<dbReference type="GO" id="GO:0006355">
    <property type="term" value="P:regulation of DNA-templated transcription"/>
    <property type="evidence" value="ECO:0007669"/>
    <property type="project" value="InterPro"/>
</dbReference>
<sequence>MLRLLGRDDEQRRLELLFGNARNGHGGSLLITGEPGIGKTALLEATTTGAAGLRLIRLDGFESEMELPFAAIQRLTIPLSGHFPALPDRQREAIRVASGLAEGPPPDRFLVGLGVLGLFAAAAGETPIVCAVDDAHLLDQESLDVMAFVARRIAVEPVALLFAARDEDGLASRLAGVPELLLEGLAQESATALLLRSLSAPIDPASAAAIARATGGNPLALIDLAEEARDMTGLGFGDDPIPVGRRLEAHYARRLGHTDPRVRLWVLLAAADTTGNLDLITSAARELGLDDEVAERAEAIGLVELHETVRFRHPLVRSAAYNASSGTDRRRTHRGLARAAAALGMVELEAWHAAKATVGTDARVADRLEHAADLAARRGGFASRASILTRAAELTPSGPVRNSRLVGAAEAALAVGAVKVAGDLLAHVDESTAGPVEQGRAIVVRCALAMFSADARLLPSAAAELVRAADAFQGRDLERERRALLRAYEACAVSDRLTAGISQEDLGRRISAGAAGGGPYAEILAGIGALILLPYKEAVPRVRAAFDAILTLPDHEMMHMGSAIAALGAFLWDDGRRRAGLARAAAAAREMGALQALDTLLWVISLAELMGGSIRLAQEAMEQVREVRLAMGYDAEHVINASLMSWTGSPRHVVLAIAEGANALGFGGVGATAVGAVGLRDLAEGAYRDAYDRLRPLIVDPFLQVTPIEYPDFVEAAVRSGHAAEARPVVDELLARAEANGSAWCRGVAQRSLALISDDAAAEACYTSAVEALGTTTVEIDLARTHLLYGEWLRRQRRRREAGEQFQLAIGLFERNGADMFVPRTKAELEAVGLKAAARSGSELPDLTTQELTIARLAGQGHTNAEIAATLFISANTVDYHLRKVFQRLGISSRRQLADKLRESRGT</sequence>
<dbReference type="Gene3D" id="3.40.50.300">
    <property type="entry name" value="P-loop containing nucleotide triphosphate hydrolases"/>
    <property type="match status" value="1"/>
</dbReference>
<evidence type="ECO:0000313" key="4">
    <source>
        <dbReference type="EMBL" id="NAS22241.1"/>
    </source>
</evidence>
<dbReference type="Gene3D" id="1.10.10.10">
    <property type="entry name" value="Winged helix-like DNA-binding domain superfamily/Winged helix DNA-binding domain"/>
    <property type="match status" value="1"/>
</dbReference>
<dbReference type="InterPro" id="IPR041664">
    <property type="entry name" value="AAA_16"/>
</dbReference>
<dbReference type="PROSITE" id="PS50043">
    <property type="entry name" value="HTH_LUXR_2"/>
    <property type="match status" value="1"/>
</dbReference>
<dbReference type="PANTHER" id="PTHR16305:SF35">
    <property type="entry name" value="TRANSCRIPTIONAL ACTIVATOR DOMAIN"/>
    <property type="match status" value="1"/>
</dbReference>
<evidence type="ECO:0000256" key="2">
    <source>
        <dbReference type="ARBA" id="ARBA00022840"/>
    </source>
</evidence>